<feature type="transmembrane region" description="Helical" evidence="1">
    <location>
        <begin position="57"/>
        <end position="75"/>
    </location>
</feature>
<feature type="transmembrane region" description="Helical" evidence="1">
    <location>
        <begin position="139"/>
        <end position="157"/>
    </location>
</feature>
<feature type="transmembrane region" description="Helical" evidence="1">
    <location>
        <begin position="111"/>
        <end position="127"/>
    </location>
</feature>
<feature type="transmembrane region" description="Helical" evidence="1">
    <location>
        <begin position="32"/>
        <end position="50"/>
    </location>
</feature>
<accession>A0A1M4UG27</accession>
<dbReference type="Proteomes" id="UP000184114">
    <property type="component" value="Unassembled WGS sequence"/>
</dbReference>
<proteinExistence type="predicted"/>
<sequence>MIVLILSIVLIGLAVLERILYMKRNESWNKIRLFIGILITFLLFSISYFITDSTIGLLYVFLCSSTIILIGIVNYRSNLEWFKYTSYIIGLPITGYLLIKTIQNMLINPQYLFLLLSVINLILSYSYKRKVTTKEIISLIIGFVIVAILMNSYYKFFDSEDRIMLKQEIVAKTYLEEELEIDGLYIYTNKSSMKLRGEDIRIEAYNLSGTSIIMTYKNGRIINCDIKND</sequence>
<keyword evidence="1" id="KW-1133">Transmembrane helix</keyword>
<keyword evidence="1" id="KW-0472">Membrane</keyword>
<dbReference type="STRING" id="1123404.SAMN02745784_01066"/>
<dbReference type="AlphaFoldDB" id="A0A1M4UG27"/>
<evidence type="ECO:0000256" key="1">
    <source>
        <dbReference type="SAM" id="Phobius"/>
    </source>
</evidence>
<name>A0A1M4UG27_9FIRM</name>
<evidence type="ECO:0000313" key="3">
    <source>
        <dbReference type="Proteomes" id="UP000184114"/>
    </source>
</evidence>
<keyword evidence="3" id="KW-1185">Reference proteome</keyword>
<gene>
    <name evidence="2" type="ORF">SAMN02745784_01066</name>
</gene>
<dbReference type="EMBL" id="FQTY01000003">
    <property type="protein sequence ID" value="SHE55666.1"/>
    <property type="molecule type" value="Genomic_DNA"/>
</dbReference>
<evidence type="ECO:0000313" key="2">
    <source>
        <dbReference type="EMBL" id="SHE55666.1"/>
    </source>
</evidence>
<reference evidence="3" key="1">
    <citation type="submission" date="2016-11" db="EMBL/GenBank/DDBJ databases">
        <authorList>
            <person name="Varghese N."/>
            <person name="Submissions S."/>
        </authorList>
    </citation>
    <scope>NUCLEOTIDE SEQUENCE [LARGE SCALE GENOMIC DNA]</scope>
    <source>
        <strain evidence="3">DSM 18095</strain>
    </source>
</reference>
<keyword evidence="1" id="KW-0812">Transmembrane</keyword>
<protein>
    <submittedName>
        <fullName evidence="2">Uncharacterized protein</fullName>
    </submittedName>
</protein>
<feature type="transmembrane region" description="Helical" evidence="1">
    <location>
        <begin position="81"/>
        <end position="99"/>
    </location>
</feature>
<organism evidence="2 3">
    <name type="scientific">Tissierella praeacuta DSM 18095</name>
    <dbReference type="NCBI Taxonomy" id="1123404"/>
    <lineage>
        <taxon>Bacteria</taxon>
        <taxon>Bacillati</taxon>
        <taxon>Bacillota</taxon>
        <taxon>Tissierellia</taxon>
        <taxon>Tissierellales</taxon>
        <taxon>Tissierellaceae</taxon>
        <taxon>Tissierella</taxon>
    </lineage>
</organism>